<dbReference type="RefSeq" id="XP_003029565.1">
    <property type="nucleotide sequence ID" value="XM_003029519.1"/>
</dbReference>
<dbReference type="eggNOG" id="ENOG502SYB6">
    <property type="taxonomic scope" value="Eukaryota"/>
</dbReference>
<dbReference type="HOGENOM" id="CLU_010693_2_0_1"/>
<dbReference type="AlphaFoldDB" id="D8QAZ6"/>
<dbReference type="InParanoid" id="D8QAZ6"/>
<dbReference type="Proteomes" id="UP000007431">
    <property type="component" value="Unassembled WGS sequence"/>
</dbReference>
<dbReference type="KEGG" id="scm:SCHCO_02584725"/>
<accession>D8QAZ6</accession>
<feature type="non-terminal residue" evidence="2">
    <location>
        <position position="879"/>
    </location>
</feature>
<reference evidence="2 3" key="1">
    <citation type="journal article" date="2010" name="Nat. Biotechnol.">
        <title>Genome sequence of the model mushroom Schizophyllum commune.</title>
        <authorList>
            <person name="Ohm R.A."/>
            <person name="de Jong J.F."/>
            <person name="Lugones L.G."/>
            <person name="Aerts A."/>
            <person name="Kothe E."/>
            <person name="Stajich J.E."/>
            <person name="de Vries R.P."/>
            <person name="Record E."/>
            <person name="Levasseur A."/>
            <person name="Baker S.E."/>
            <person name="Bartholomew K.A."/>
            <person name="Coutinho P.M."/>
            <person name="Erdmann S."/>
            <person name="Fowler T.J."/>
            <person name="Gathman A.C."/>
            <person name="Lombard V."/>
            <person name="Henrissat B."/>
            <person name="Knabe N."/>
            <person name="Kuees U."/>
            <person name="Lilly W.W."/>
            <person name="Lindquist E."/>
            <person name="Lucas S."/>
            <person name="Magnuson J.K."/>
            <person name="Piumi F."/>
            <person name="Raudaskoski M."/>
            <person name="Salamov A."/>
            <person name="Schmutz J."/>
            <person name="Schwarze F.W.M.R."/>
            <person name="vanKuyk P.A."/>
            <person name="Horton J.S."/>
            <person name="Grigoriev I.V."/>
            <person name="Woesten H.A.B."/>
        </authorList>
    </citation>
    <scope>NUCLEOTIDE SEQUENCE [LARGE SCALE GENOMIC DNA]</scope>
    <source>
        <strain evidence="3">H4-8 / FGSC 9210</strain>
    </source>
</reference>
<sequence length="879" mass="98468">MEPASSYTLPDEVQKILDHFRQSLNNTGQDNQWHPPSNAEDNASTPAWREHVAGLRLMLSDTAHCAEGNGISLAYDTQDHVGDAMQEAILHKLAGIFRKGEPALLTNASSSGKTSLLWQGLRRHWGFYFSLDTRFGIGSMDLPFSMRKVSYRLSYFAQLWEAKKQLQRVLLARLLLLHTFLGVIDTTKSMDHARNDWNSAQISFGRADYPYRICEALEKSTTTDQAREADIMRDTVSRLQDLLGGDDFGLFYVVDDCQYSLGECISGIGFDGEKHREDPFKVLSDFCAELPWMTPVFAATSARPPRDLQQAFPSLKTVSATGGSNPEHVRDFLRSYLPASLVASEDGKLLLERAGLWLRGRHGVAADFVKYFICGTPLSMLDGPHTMLHRFINERTGFVPYDDIPLAVDEGTDRRLYLMKFPIHYYFPASEVPSVRVVMHHILYRYLVLGHAPTFGATEDWIVSYGLGYYADSDMSIIVVDEPLTMARIARLFWVKSWKELPFFSPKLIYSPDWPAFASPREHAVLLFSRFFATPHAPYETFVFPGKKAPHWAQQRAELVELRPGVFENGSPRYRVCRHADYPASAVLPLATDGTSYATTLSWLRHEHDTAFCLLPDPTAFMFALRRLKGDYLWVIVRVVPHADFSPHKGGLSSYFKGKDKTADVSEALALLRTSLPNPCKALGDLPVLEVAMQAPDLDAPDRETRIRNARDALDHLKLSHIPSPYPNKHKIVTVNPYRVQYTEAMLEMAMEADKSWIVYRMVANIVGETSISPDRHGRRRKMIASPASDPNIPGAAGTLLPPVARKIELEVSASNVPLSSSSEHVTRMELPTGDTYAAAGKRKRSQSPPEMSHSSSGLPDEIGPPSKRSKIDSKSPTP</sequence>
<dbReference type="OrthoDB" id="3079539at2759"/>
<keyword evidence="3" id="KW-1185">Reference proteome</keyword>
<dbReference type="VEuPathDB" id="FungiDB:SCHCODRAFT_02584725"/>
<evidence type="ECO:0000313" key="2">
    <source>
        <dbReference type="EMBL" id="EFI94662.1"/>
    </source>
</evidence>
<gene>
    <name evidence="2" type="ORF">SCHCODRAFT_111065</name>
</gene>
<evidence type="ECO:0000313" key="3">
    <source>
        <dbReference type="Proteomes" id="UP000007431"/>
    </source>
</evidence>
<evidence type="ECO:0000256" key="1">
    <source>
        <dbReference type="SAM" id="MobiDB-lite"/>
    </source>
</evidence>
<name>D8QAZ6_SCHCM</name>
<feature type="region of interest" description="Disordered" evidence="1">
    <location>
        <begin position="25"/>
        <end position="45"/>
    </location>
</feature>
<organism evidence="3">
    <name type="scientific">Schizophyllum commune (strain H4-8 / FGSC 9210)</name>
    <name type="common">Split gill fungus</name>
    <dbReference type="NCBI Taxonomy" id="578458"/>
    <lineage>
        <taxon>Eukaryota</taxon>
        <taxon>Fungi</taxon>
        <taxon>Dikarya</taxon>
        <taxon>Basidiomycota</taxon>
        <taxon>Agaricomycotina</taxon>
        <taxon>Agaricomycetes</taxon>
        <taxon>Agaricomycetidae</taxon>
        <taxon>Agaricales</taxon>
        <taxon>Schizophyllaceae</taxon>
        <taxon>Schizophyllum</taxon>
    </lineage>
</organism>
<feature type="compositionally biased region" description="Basic and acidic residues" evidence="1">
    <location>
        <begin position="870"/>
        <end position="879"/>
    </location>
</feature>
<dbReference type="GeneID" id="9593924"/>
<proteinExistence type="predicted"/>
<feature type="compositionally biased region" description="Low complexity" evidence="1">
    <location>
        <begin position="847"/>
        <end position="857"/>
    </location>
</feature>
<feature type="region of interest" description="Disordered" evidence="1">
    <location>
        <begin position="815"/>
        <end position="879"/>
    </location>
</feature>
<protein>
    <submittedName>
        <fullName evidence="2">Uncharacterized protein</fullName>
    </submittedName>
</protein>
<dbReference type="EMBL" id="GL377309">
    <property type="protein sequence ID" value="EFI94662.1"/>
    <property type="molecule type" value="Genomic_DNA"/>
</dbReference>